<feature type="signal peptide" evidence="1">
    <location>
        <begin position="1"/>
        <end position="18"/>
    </location>
</feature>
<dbReference type="Gene3D" id="1.50.10.10">
    <property type="match status" value="1"/>
</dbReference>
<keyword evidence="1" id="KW-0732">Signal</keyword>
<gene>
    <name evidence="3" type="ORF">J2S55_005831</name>
</gene>
<feature type="chain" id="PRO_5046942698" description="CBM6 domain-containing protein" evidence="1">
    <location>
        <begin position="19"/>
        <end position="647"/>
    </location>
</feature>
<dbReference type="InterPro" id="IPR008928">
    <property type="entry name" value="6-hairpin_glycosidase_sf"/>
</dbReference>
<dbReference type="InterPro" id="IPR008979">
    <property type="entry name" value="Galactose-bd-like_sf"/>
</dbReference>
<accession>A0ABT9RBD4</accession>
<feature type="domain" description="CBM6" evidence="2">
    <location>
        <begin position="36"/>
        <end position="157"/>
    </location>
</feature>
<reference evidence="3 4" key="1">
    <citation type="submission" date="2023-07" db="EMBL/GenBank/DDBJ databases">
        <title>Sequencing the genomes of 1000 actinobacteria strains.</title>
        <authorList>
            <person name="Klenk H.-P."/>
        </authorList>
    </citation>
    <scope>NUCLEOTIDE SEQUENCE [LARGE SCALE GENOMIC DNA]</scope>
    <source>
        <strain evidence="3 4">DSM 44109</strain>
    </source>
</reference>
<dbReference type="EMBL" id="JAUSRB010000002">
    <property type="protein sequence ID" value="MDP9866565.1"/>
    <property type="molecule type" value="Genomic_DNA"/>
</dbReference>
<dbReference type="InterPro" id="IPR012341">
    <property type="entry name" value="6hp_glycosidase-like_sf"/>
</dbReference>
<evidence type="ECO:0000313" key="3">
    <source>
        <dbReference type="EMBL" id="MDP9866565.1"/>
    </source>
</evidence>
<comment type="caution">
    <text evidence="3">The sequence shown here is derived from an EMBL/GenBank/DDBJ whole genome shotgun (WGS) entry which is preliminary data.</text>
</comment>
<proteinExistence type="predicted"/>
<dbReference type="PROSITE" id="PS51175">
    <property type="entry name" value="CBM6"/>
    <property type="match status" value="1"/>
</dbReference>
<keyword evidence="4" id="KW-1185">Reference proteome</keyword>
<sequence>MRYIALSVLLGSSLLAAAALTPAQAAAGGPLVVVNPGFEKGVEGWTFTSGTGVATNLPHGGTKLIYLDSGEGRSISQTVVAPAAGRYSVSAWIATGGAGGTFTVLRNGAAAGSVTLPARSTYTRYTVSDVELAEGDRLGIVFGSGSGWVNADDVMVSPGATAGPRVSSSNAKIVEMFGWAKAKAGSWVHQNGVPGPLNVDERKPAGTGEGSYVSSYWAGYAHRSGYYSRDFAHQLAGAHILGLAAENKAMLRSFAASATEEHKYYPVWALNFDASTYLDIDYRSPTNFVREVPATFELVEKANHAFRWSGDRSYIDDPVFWDYYRHATKEFVELHDGTVPNGSVKVAEGTGKGIFQGTASYNEDGEPLIEAGDGIGAQYQAYKALADLAVDKRDLKLAAEYAAKARELRRYFNDTWSRKEGSTDFVRAYNVSGEPVTGFGKENSWFMPMKGIIDAGPRNDAYLDFIDTQASGPEGPVNIEAFTYLPDTFFRHNRNETAWKWMQSVYDRRENRHVVGRQGLNGDYPEVSFTLVSQTVEGLMGIQPDAPRRTVATQSRLPADIGWLEVADVPVGDGKVTVRHDGQTSTTLTNGSDRQTFWEARFPGKHRWLEVDGHRMIGMPKVIDGVGYTVALVPVRAGRTATVKVSG</sequence>
<organism evidence="3 4">
    <name type="scientific">Streptosporangium brasiliense</name>
    <dbReference type="NCBI Taxonomy" id="47480"/>
    <lineage>
        <taxon>Bacteria</taxon>
        <taxon>Bacillati</taxon>
        <taxon>Actinomycetota</taxon>
        <taxon>Actinomycetes</taxon>
        <taxon>Streptosporangiales</taxon>
        <taxon>Streptosporangiaceae</taxon>
        <taxon>Streptosporangium</taxon>
    </lineage>
</organism>
<dbReference type="Gene3D" id="2.60.120.260">
    <property type="entry name" value="Galactose-binding domain-like"/>
    <property type="match status" value="1"/>
</dbReference>
<name>A0ABT9RBD4_9ACTN</name>
<dbReference type="RefSeq" id="WP_306867452.1">
    <property type="nucleotide sequence ID" value="NZ_JAUSRB010000002.1"/>
</dbReference>
<evidence type="ECO:0000256" key="1">
    <source>
        <dbReference type="SAM" id="SignalP"/>
    </source>
</evidence>
<dbReference type="SUPFAM" id="SSF48208">
    <property type="entry name" value="Six-hairpin glycosidases"/>
    <property type="match status" value="1"/>
</dbReference>
<evidence type="ECO:0000313" key="4">
    <source>
        <dbReference type="Proteomes" id="UP001230426"/>
    </source>
</evidence>
<dbReference type="SUPFAM" id="SSF49785">
    <property type="entry name" value="Galactose-binding domain-like"/>
    <property type="match status" value="1"/>
</dbReference>
<dbReference type="InterPro" id="IPR005084">
    <property type="entry name" value="CBM6"/>
</dbReference>
<protein>
    <recommendedName>
        <fullName evidence="2">CBM6 domain-containing protein</fullName>
    </recommendedName>
</protein>
<dbReference type="Proteomes" id="UP001230426">
    <property type="component" value="Unassembled WGS sequence"/>
</dbReference>
<evidence type="ECO:0000259" key="2">
    <source>
        <dbReference type="PROSITE" id="PS51175"/>
    </source>
</evidence>